<dbReference type="AlphaFoldDB" id="A0A6C0BZF6"/>
<evidence type="ECO:0000313" key="1">
    <source>
        <dbReference type="EMBL" id="QHS97566.1"/>
    </source>
</evidence>
<dbReference type="EMBL" id="MN739300">
    <property type="protein sequence ID" value="QHS97566.1"/>
    <property type="molecule type" value="Genomic_DNA"/>
</dbReference>
<organism evidence="1">
    <name type="scientific">viral metagenome</name>
    <dbReference type="NCBI Taxonomy" id="1070528"/>
    <lineage>
        <taxon>unclassified sequences</taxon>
        <taxon>metagenomes</taxon>
        <taxon>organismal metagenomes</taxon>
    </lineage>
</organism>
<sequence length="75" mass="8425">MSSALLKFWNLVENTILIVKMEQPQTLLGSVHGTEPIIGASSGKKGAGGERQRHYMNARAGLMKKYQLIIEDRRR</sequence>
<reference evidence="1" key="1">
    <citation type="journal article" date="2020" name="Nature">
        <title>Giant virus diversity and host interactions through global metagenomics.</title>
        <authorList>
            <person name="Schulz F."/>
            <person name="Roux S."/>
            <person name="Paez-Espino D."/>
            <person name="Jungbluth S."/>
            <person name="Walsh D.A."/>
            <person name="Denef V.J."/>
            <person name="McMahon K.D."/>
            <person name="Konstantinidis K.T."/>
            <person name="Eloe-Fadrosh E.A."/>
            <person name="Kyrpides N.C."/>
            <person name="Woyke T."/>
        </authorList>
    </citation>
    <scope>NUCLEOTIDE SEQUENCE</scope>
    <source>
        <strain evidence="1">GVMAG-M-3300020182-33</strain>
    </source>
</reference>
<accession>A0A6C0BZF6</accession>
<name>A0A6C0BZF6_9ZZZZ</name>
<proteinExistence type="predicted"/>
<protein>
    <submittedName>
        <fullName evidence="1">Uncharacterized protein</fullName>
    </submittedName>
</protein>